<dbReference type="Proteomes" id="UP000293547">
    <property type="component" value="Unassembled WGS sequence"/>
</dbReference>
<sequence length="304" mass="34647">MAVERQRQIALSATEAWVKLEKVLSRPIKGRKVQTQVNDAKNILRESPDNAKRKKYQGFLFEVLRRCGPGLVVLCAIGLGQAQIANMNVLNRSSLLGILEKKKGLPLVENLNGVVPNELKDIYVASHPRPTERNRDQYHIYKFATMDMTVFSRYFPPRLLQFMDDRALRAWEMRKSSTGTETVRTDVPWSAFEDCLMFLEVGSAQDVIAELFPPGQRIPSPSCCPDHYFLRGASTEALSAFFGAYIFQAIDESELRKWEKENRQSETTDCVEIQLLRDPTSRHGILKVRIGWRLGNPLVNSLYA</sequence>
<proteinExistence type="predicted"/>
<evidence type="ECO:0000313" key="1">
    <source>
        <dbReference type="EMBL" id="KAB2099596.1"/>
    </source>
</evidence>
<dbReference type="EMBL" id="PDWZ02000016">
    <property type="protein sequence ID" value="KAB2099596.1"/>
    <property type="molecule type" value="Genomic_DNA"/>
</dbReference>
<reference evidence="1 2" key="1">
    <citation type="journal article" date="2019" name="bioRxiv">
        <title>Genomics, evolutionary history and diagnostics of the Alternaria alternata species group including apple and Asian pear pathotypes.</title>
        <authorList>
            <person name="Armitage A.D."/>
            <person name="Cockerton H.M."/>
            <person name="Sreenivasaprasad S."/>
            <person name="Woodhall J.W."/>
            <person name="Lane C.R."/>
            <person name="Harrison R.J."/>
            <person name="Clarkson J.P."/>
        </authorList>
    </citation>
    <scope>NUCLEOTIDE SEQUENCE [LARGE SCALE GENOMIC DNA]</scope>
    <source>
        <strain evidence="1 2">FERA 650</strain>
    </source>
</reference>
<protein>
    <submittedName>
        <fullName evidence="1">Uncharacterized protein</fullName>
    </submittedName>
</protein>
<comment type="caution">
    <text evidence="1">The sequence shown here is derived from an EMBL/GenBank/DDBJ whole genome shotgun (WGS) entry which is preliminary data.</text>
</comment>
<accession>A0ACB6F589</accession>
<organism evidence="1 2">
    <name type="scientific">Alternaria gaisen</name>
    <dbReference type="NCBI Taxonomy" id="167740"/>
    <lineage>
        <taxon>Eukaryota</taxon>
        <taxon>Fungi</taxon>
        <taxon>Dikarya</taxon>
        <taxon>Ascomycota</taxon>
        <taxon>Pezizomycotina</taxon>
        <taxon>Dothideomycetes</taxon>
        <taxon>Pleosporomycetidae</taxon>
        <taxon>Pleosporales</taxon>
        <taxon>Pleosporineae</taxon>
        <taxon>Pleosporaceae</taxon>
        <taxon>Alternaria</taxon>
        <taxon>Alternaria sect. Alternaria</taxon>
    </lineage>
</organism>
<keyword evidence="2" id="KW-1185">Reference proteome</keyword>
<gene>
    <name evidence="1" type="ORF">AG0111_0g12097</name>
</gene>
<evidence type="ECO:0000313" key="2">
    <source>
        <dbReference type="Proteomes" id="UP000293547"/>
    </source>
</evidence>
<name>A0ACB6F589_9PLEO</name>